<accession>A0ABW0G4C6</accession>
<proteinExistence type="predicted"/>
<evidence type="ECO:0000313" key="3">
    <source>
        <dbReference type="Proteomes" id="UP001596166"/>
    </source>
</evidence>
<protein>
    <recommendedName>
        <fullName evidence="1">DUF7796 domain-containing protein</fullName>
    </recommendedName>
</protein>
<evidence type="ECO:0000259" key="1">
    <source>
        <dbReference type="Pfam" id="PF25072"/>
    </source>
</evidence>
<comment type="caution">
    <text evidence="2">The sequence shown here is derived from an EMBL/GenBank/DDBJ whole genome shotgun (WGS) entry which is preliminary data.</text>
</comment>
<dbReference type="Proteomes" id="UP001596166">
    <property type="component" value="Unassembled WGS sequence"/>
</dbReference>
<evidence type="ECO:0000313" key="2">
    <source>
        <dbReference type="EMBL" id="MFC5355631.1"/>
    </source>
</evidence>
<keyword evidence="3" id="KW-1185">Reference proteome</keyword>
<dbReference type="Pfam" id="PF25072">
    <property type="entry name" value="DUF7796"/>
    <property type="match status" value="1"/>
</dbReference>
<reference evidence="3" key="1">
    <citation type="journal article" date="2019" name="Int. J. Syst. Evol. Microbiol.">
        <title>The Global Catalogue of Microorganisms (GCM) 10K type strain sequencing project: providing services to taxonomists for standard genome sequencing and annotation.</title>
        <authorList>
            <consortium name="The Broad Institute Genomics Platform"/>
            <consortium name="The Broad Institute Genome Sequencing Center for Infectious Disease"/>
            <person name="Wu L."/>
            <person name="Ma J."/>
        </authorList>
    </citation>
    <scope>NUCLEOTIDE SEQUENCE [LARGE SCALE GENOMIC DNA]</scope>
    <source>
        <strain evidence="3">CCUG 58760</strain>
    </source>
</reference>
<name>A0ABW0G4C6_9PROT</name>
<feature type="domain" description="DUF7796" evidence="1">
    <location>
        <begin position="130"/>
        <end position="238"/>
    </location>
</feature>
<dbReference type="InterPro" id="IPR056698">
    <property type="entry name" value="DUF7796"/>
</dbReference>
<dbReference type="PANTHER" id="PTHR35112:SF1">
    <property type="entry name" value="RING_FYVE_PHD ZINC FINGER SUPERFAMILY PROTEIN"/>
    <property type="match status" value="1"/>
</dbReference>
<dbReference type="PANTHER" id="PTHR35112">
    <property type="entry name" value="OS08G0360500 PROTEIN"/>
    <property type="match status" value="1"/>
</dbReference>
<dbReference type="RefSeq" id="WP_376995264.1">
    <property type="nucleotide sequence ID" value="NZ_JBHSLC010000017.1"/>
</dbReference>
<sequence>MAERTLVCIINQTRAHEVTWPSFKRFVLDEIGADLAVCVGVGPDYDHTNPFFANAQHRWTIEEPEDYGDVYDMAARILGSTADWRRLMEVPSQWLGGIKGPHAHPASAGIGTFYRWFLLHNLRKSGALDAYDRFIVTRSDYYYVCPHPPLSLLDSRYFWVPDGEDYHGIVDRYGLFSRADVEAGLNFLEYILREPDDLYRRMSWYRNWNPERCLRMHLERFGVAHRLRRFPFFMFAARGASDTSTWTMGEYDAALSCYVKYPAEHERAMRAQGRFRSAQDWETVLSGAVRTD</sequence>
<gene>
    <name evidence="2" type="ORF">ACFPMG_11495</name>
</gene>
<dbReference type="EMBL" id="JBHSLC010000017">
    <property type="protein sequence ID" value="MFC5355631.1"/>
    <property type="molecule type" value="Genomic_DNA"/>
</dbReference>
<organism evidence="2 3">
    <name type="scientific">Azospirillum himalayense</name>
    <dbReference type="NCBI Taxonomy" id="654847"/>
    <lineage>
        <taxon>Bacteria</taxon>
        <taxon>Pseudomonadati</taxon>
        <taxon>Pseudomonadota</taxon>
        <taxon>Alphaproteobacteria</taxon>
        <taxon>Rhodospirillales</taxon>
        <taxon>Azospirillaceae</taxon>
        <taxon>Azospirillum</taxon>
    </lineage>
</organism>